<dbReference type="Pfam" id="PF07690">
    <property type="entry name" value="MFS_1"/>
    <property type="match status" value="1"/>
</dbReference>
<dbReference type="CDD" id="cd17321">
    <property type="entry name" value="MFS_MMR_MDR_like"/>
    <property type="match status" value="1"/>
</dbReference>
<gene>
    <name evidence="9" type="ORF">GCM10007301_29510</name>
</gene>
<feature type="transmembrane region" description="Helical" evidence="7">
    <location>
        <begin position="465"/>
        <end position="487"/>
    </location>
</feature>
<keyword evidence="2" id="KW-0813">Transport</keyword>
<dbReference type="InterPro" id="IPR020846">
    <property type="entry name" value="MFS_dom"/>
</dbReference>
<feature type="transmembrane region" description="Helical" evidence="7">
    <location>
        <begin position="74"/>
        <end position="93"/>
    </location>
</feature>
<name>A0A917C2R7_9HYPH</name>
<evidence type="ECO:0000259" key="8">
    <source>
        <dbReference type="PROSITE" id="PS50850"/>
    </source>
</evidence>
<feature type="transmembrane region" description="Helical" evidence="7">
    <location>
        <begin position="132"/>
        <end position="152"/>
    </location>
</feature>
<dbReference type="Gene3D" id="1.20.1250.20">
    <property type="entry name" value="MFS general substrate transporter like domains"/>
    <property type="match status" value="1"/>
</dbReference>
<dbReference type="GO" id="GO:0022857">
    <property type="term" value="F:transmembrane transporter activity"/>
    <property type="evidence" value="ECO:0007669"/>
    <property type="project" value="InterPro"/>
</dbReference>
<evidence type="ECO:0000256" key="5">
    <source>
        <dbReference type="ARBA" id="ARBA00022989"/>
    </source>
</evidence>
<dbReference type="PRINTS" id="PR01036">
    <property type="entry name" value="TCRTETB"/>
</dbReference>
<dbReference type="PANTHER" id="PTHR42718">
    <property type="entry name" value="MAJOR FACILITATOR SUPERFAMILY MULTIDRUG TRANSPORTER MFSC"/>
    <property type="match status" value="1"/>
</dbReference>
<feature type="transmembrane region" description="Helical" evidence="7">
    <location>
        <begin position="296"/>
        <end position="320"/>
    </location>
</feature>
<dbReference type="EMBL" id="BMCT01000004">
    <property type="protein sequence ID" value="GGF67892.1"/>
    <property type="molecule type" value="Genomic_DNA"/>
</dbReference>
<dbReference type="Gene3D" id="1.20.1720.10">
    <property type="entry name" value="Multidrug resistance protein D"/>
    <property type="match status" value="1"/>
</dbReference>
<dbReference type="Proteomes" id="UP000606044">
    <property type="component" value="Unassembled WGS sequence"/>
</dbReference>
<feature type="transmembrane region" description="Helical" evidence="7">
    <location>
        <begin position="262"/>
        <end position="284"/>
    </location>
</feature>
<reference evidence="9" key="2">
    <citation type="submission" date="2020-09" db="EMBL/GenBank/DDBJ databases">
        <authorList>
            <person name="Sun Q."/>
            <person name="Sedlacek I."/>
        </authorList>
    </citation>
    <scope>NUCLEOTIDE SEQUENCE</scope>
    <source>
        <strain evidence="9">CCM 7897</strain>
    </source>
</reference>
<dbReference type="GO" id="GO:0005886">
    <property type="term" value="C:plasma membrane"/>
    <property type="evidence" value="ECO:0007669"/>
    <property type="project" value="UniProtKB-SubCell"/>
</dbReference>
<dbReference type="InterPro" id="IPR036259">
    <property type="entry name" value="MFS_trans_sf"/>
</dbReference>
<organism evidence="9 10">
    <name type="scientific">Azorhizobium oxalatiphilum</name>
    <dbReference type="NCBI Taxonomy" id="980631"/>
    <lineage>
        <taxon>Bacteria</taxon>
        <taxon>Pseudomonadati</taxon>
        <taxon>Pseudomonadota</taxon>
        <taxon>Alphaproteobacteria</taxon>
        <taxon>Hyphomicrobiales</taxon>
        <taxon>Xanthobacteraceae</taxon>
        <taxon>Azorhizobium</taxon>
    </lineage>
</organism>
<dbReference type="AlphaFoldDB" id="A0A917C2R7"/>
<evidence type="ECO:0000256" key="4">
    <source>
        <dbReference type="ARBA" id="ARBA00022692"/>
    </source>
</evidence>
<keyword evidence="3" id="KW-1003">Cell membrane</keyword>
<dbReference type="InterPro" id="IPR011701">
    <property type="entry name" value="MFS"/>
</dbReference>
<evidence type="ECO:0000256" key="6">
    <source>
        <dbReference type="ARBA" id="ARBA00023136"/>
    </source>
</evidence>
<evidence type="ECO:0000313" key="9">
    <source>
        <dbReference type="EMBL" id="GGF67892.1"/>
    </source>
</evidence>
<evidence type="ECO:0000256" key="2">
    <source>
        <dbReference type="ARBA" id="ARBA00022448"/>
    </source>
</evidence>
<proteinExistence type="predicted"/>
<feature type="transmembrane region" description="Helical" evidence="7">
    <location>
        <begin position="223"/>
        <end position="241"/>
    </location>
</feature>
<comment type="caution">
    <text evidence="9">The sequence shown here is derived from an EMBL/GenBank/DDBJ whole genome shotgun (WGS) entry which is preliminary data.</text>
</comment>
<feature type="transmembrane region" description="Helical" evidence="7">
    <location>
        <begin position="45"/>
        <end position="62"/>
    </location>
</feature>
<evidence type="ECO:0000256" key="7">
    <source>
        <dbReference type="SAM" id="Phobius"/>
    </source>
</evidence>
<protein>
    <submittedName>
        <fullName evidence="9">MFS transporter</fullName>
    </submittedName>
</protein>
<feature type="transmembrane region" description="Helical" evidence="7">
    <location>
        <begin position="398"/>
        <end position="420"/>
    </location>
</feature>
<keyword evidence="6 7" id="KW-0472">Membrane</keyword>
<feature type="transmembrane region" description="Helical" evidence="7">
    <location>
        <begin position="7"/>
        <end position="33"/>
    </location>
</feature>
<feature type="transmembrane region" description="Helical" evidence="7">
    <location>
        <begin position="194"/>
        <end position="211"/>
    </location>
</feature>
<feature type="transmembrane region" description="Helical" evidence="7">
    <location>
        <begin position="354"/>
        <end position="377"/>
    </location>
</feature>
<sequence>MAQKRWLVLAVVSSALFLIVMDMTILFTSLPTLTHELSASNSQKLWMVNAYGLVVAGLLPGAGTLGDRLGHRKMFLIGLTVFGAASLAAAYSSSPEVLIGARAILAVGAAAMMPATLSIIKITYTDDRERALAIGVWASVASGGSAIGPLVGGLLLEHFWWGSVFLINVPVVALALVMTLLVVNETEERSNRPWDFIGSIQIMVALVAFAYAIKEIAKRDASMTMAVCAFAVAIAASSLFVRRQKTVAFPLIDLTLFRNNSFASGVVTATVICFVLVGVELLMAQRLQLVAGYTPLQSGLFMLPIAAASFLAGPLAGLLLSRIGTRATLASSLAIAGAGVGLMAATYSASSSPFIFGLVIFGFGVGGSISAASTTIMDSAPPERAGMAASIEEVSYELGGAMGVAILGSIAGAAYTALFAPPEGVALPGTAWDSIEEAQMAAQTLPIDLAAGVIAASRTAFDGAFWWMVIVSSALLIGSAMTVWLVMRNARQ</sequence>
<evidence type="ECO:0000313" key="10">
    <source>
        <dbReference type="Proteomes" id="UP000606044"/>
    </source>
</evidence>
<keyword evidence="10" id="KW-1185">Reference proteome</keyword>
<keyword evidence="5 7" id="KW-1133">Transmembrane helix</keyword>
<accession>A0A917C2R7</accession>
<dbReference type="RefSeq" id="WP_188579866.1">
    <property type="nucleotide sequence ID" value="NZ_BMCT01000004.1"/>
</dbReference>
<reference evidence="9" key="1">
    <citation type="journal article" date="2014" name="Int. J. Syst. Evol. Microbiol.">
        <title>Complete genome sequence of Corynebacterium casei LMG S-19264T (=DSM 44701T), isolated from a smear-ripened cheese.</title>
        <authorList>
            <consortium name="US DOE Joint Genome Institute (JGI-PGF)"/>
            <person name="Walter F."/>
            <person name="Albersmeier A."/>
            <person name="Kalinowski J."/>
            <person name="Ruckert C."/>
        </authorList>
    </citation>
    <scope>NUCLEOTIDE SEQUENCE</scope>
    <source>
        <strain evidence="9">CCM 7897</strain>
    </source>
</reference>
<feature type="transmembrane region" description="Helical" evidence="7">
    <location>
        <begin position="158"/>
        <end position="182"/>
    </location>
</feature>
<feature type="domain" description="Major facilitator superfamily (MFS) profile" evidence="8">
    <location>
        <begin position="8"/>
        <end position="491"/>
    </location>
</feature>
<comment type="subcellular location">
    <subcellularLocation>
        <location evidence="1">Cell membrane</location>
        <topology evidence="1">Multi-pass membrane protein</topology>
    </subcellularLocation>
</comment>
<dbReference type="PROSITE" id="PS50850">
    <property type="entry name" value="MFS"/>
    <property type="match status" value="1"/>
</dbReference>
<evidence type="ECO:0000256" key="3">
    <source>
        <dbReference type="ARBA" id="ARBA00022475"/>
    </source>
</evidence>
<evidence type="ECO:0000256" key="1">
    <source>
        <dbReference type="ARBA" id="ARBA00004651"/>
    </source>
</evidence>
<dbReference type="PANTHER" id="PTHR42718:SF47">
    <property type="entry name" value="METHYL VIOLOGEN RESISTANCE PROTEIN SMVA"/>
    <property type="match status" value="1"/>
</dbReference>
<feature type="transmembrane region" description="Helical" evidence="7">
    <location>
        <begin position="327"/>
        <end position="348"/>
    </location>
</feature>
<keyword evidence="4 7" id="KW-0812">Transmembrane</keyword>
<dbReference type="SUPFAM" id="SSF103473">
    <property type="entry name" value="MFS general substrate transporter"/>
    <property type="match status" value="1"/>
</dbReference>
<feature type="transmembrane region" description="Helical" evidence="7">
    <location>
        <begin position="99"/>
        <end position="120"/>
    </location>
</feature>